<protein>
    <submittedName>
        <fullName evidence="2">Calcium-responsive transcription factor</fullName>
    </submittedName>
</protein>
<dbReference type="InterPro" id="IPR029309">
    <property type="entry name" value="CaRF"/>
</dbReference>
<dbReference type="EMBL" id="JAIZAY010000018">
    <property type="protein sequence ID" value="KAJ8025323.1"/>
    <property type="molecule type" value="Genomic_DNA"/>
</dbReference>
<name>A0A9Q1BGX1_HOLLE</name>
<dbReference type="OrthoDB" id="6138190at2759"/>
<dbReference type="GO" id="GO:0003700">
    <property type="term" value="F:DNA-binding transcription factor activity"/>
    <property type="evidence" value="ECO:0007669"/>
    <property type="project" value="InterPro"/>
</dbReference>
<proteinExistence type="predicted"/>
<organism evidence="2 3">
    <name type="scientific">Holothuria leucospilota</name>
    <name type="common">Black long sea cucumber</name>
    <name type="synonym">Mertensiothuria leucospilota</name>
    <dbReference type="NCBI Taxonomy" id="206669"/>
    <lineage>
        <taxon>Eukaryota</taxon>
        <taxon>Metazoa</taxon>
        <taxon>Echinodermata</taxon>
        <taxon>Eleutherozoa</taxon>
        <taxon>Echinozoa</taxon>
        <taxon>Holothuroidea</taxon>
        <taxon>Aspidochirotacea</taxon>
        <taxon>Aspidochirotida</taxon>
        <taxon>Holothuriidae</taxon>
        <taxon>Holothuria</taxon>
    </lineage>
</organism>
<evidence type="ECO:0000256" key="1">
    <source>
        <dbReference type="SAM" id="MobiDB-lite"/>
    </source>
</evidence>
<gene>
    <name evidence="2" type="ORF">HOLleu_35500</name>
</gene>
<dbReference type="AlphaFoldDB" id="A0A9Q1BGX1"/>
<evidence type="ECO:0000313" key="3">
    <source>
        <dbReference type="Proteomes" id="UP001152320"/>
    </source>
</evidence>
<dbReference type="PANTHER" id="PTHR47456">
    <property type="entry name" value="PHD-TYPE DOMAIN-CONTAINING PROTEIN"/>
    <property type="match status" value="1"/>
</dbReference>
<evidence type="ECO:0000313" key="2">
    <source>
        <dbReference type="EMBL" id="KAJ8025323.1"/>
    </source>
</evidence>
<dbReference type="Proteomes" id="UP001152320">
    <property type="component" value="Chromosome 18"/>
</dbReference>
<accession>A0A9Q1BGX1</accession>
<comment type="caution">
    <text evidence="2">The sequence shown here is derived from an EMBL/GenBank/DDBJ whole genome shotgun (WGS) entry which is preliminary data.</text>
</comment>
<dbReference type="Pfam" id="PF15299">
    <property type="entry name" value="ALS2CR8"/>
    <property type="match status" value="1"/>
</dbReference>
<sequence length="474" mass="54144">MDSLPCNEKDSQVVNEQALSITVITDGDTVTSVDSEKHLSQTVGDAVQQLEDELEIARDSVRANIKSAESQFPKLFYTTSASEAYQVIESYELKTNSKFIVYKESKYFGQNVPLYVMACQEDRRDGSKEKVKHRIVWEDRETSLAKYEPIPYDGVPYMQLGRKICDCHLGVLREKPRRGSSKCNRKIPGSRKVGCTARISLREIHKFPEFKVEKGCDSDYYRSLKSKEIRKAIVNGDIIGERRIYVNLPSVSDHSGHDITRVDNFLTDPKVKKKIYELVYQKIFTVKELREKTKEFVEKELFKGKSLPSLTDTRFHPSDVTFKNICYLARLKMRKEGIPVPVRLQRRRYRKHSLPNVTNVPQVAQEVTVVASADHTTSSPLHSPAPPPLSSSLSETSVEPSDFFDALDEVRSLALKVSDEALLEELRQNVLDIRKRLKAHCEEESSQKRPRLEEDNGELDTWAQGIQAVSEICR</sequence>
<keyword evidence="3" id="KW-1185">Reference proteome</keyword>
<dbReference type="PANTHER" id="PTHR47456:SF1">
    <property type="entry name" value="PHD-TYPE DOMAIN-CONTAINING PROTEIN"/>
    <property type="match status" value="1"/>
</dbReference>
<reference evidence="2" key="1">
    <citation type="submission" date="2021-10" db="EMBL/GenBank/DDBJ databases">
        <title>Tropical sea cucumber genome reveals ecological adaptation and Cuvierian tubules defense mechanism.</title>
        <authorList>
            <person name="Chen T."/>
        </authorList>
    </citation>
    <scope>NUCLEOTIDE SEQUENCE</scope>
    <source>
        <strain evidence="2">Nanhai2018</strain>
        <tissue evidence="2">Muscle</tissue>
    </source>
</reference>
<feature type="region of interest" description="Disordered" evidence="1">
    <location>
        <begin position="372"/>
        <end position="396"/>
    </location>
</feature>